<name>A0ABU3VV12_9GAMM</name>
<comment type="caution">
    <text evidence="2">The sequence shown here is derived from an EMBL/GenBank/DDBJ whole genome shotgun (WGS) entry which is preliminary data.</text>
</comment>
<dbReference type="RefSeq" id="WP_316972956.1">
    <property type="nucleotide sequence ID" value="NZ_JAWIIJ010000003.1"/>
</dbReference>
<sequence length="309" mass="34866">MVSRMLLLILGLLLMAPTAAQTFRVGVLHGDTEIFDYELSVLKLALAHAPGDHTLEVVPLPETPQQRIFAMLDSAWEPINVFFSGYSPERERRLLQVNIPLTRGLLGYRLMVVKAERLAELKGIDSLAELRRYRIGSGIGWPDNDVLQANGLEVITSRYDNLWRMLAMERFDLFHRGVQEIYTELARPEHQQLAVLPGMMVVFPYDYFFYVSVNRPGLHDLLLTGLVNAYNSGAFMANFLSHPAIRRALEDGELTSRRVVRLALPETYQSLDVIPQRYWHAVGEHPVSLRPATPLITATTPVVGHSPAD</sequence>
<evidence type="ECO:0000313" key="2">
    <source>
        <dbReference type="EMBL" id="MDV2078118.1"/>
    </source>
</evidence>
<reference evidence="2 3" key="1">
    <citation type="submission" date="2023-10" db="EMBL/GenBank/DDBJ databases">
        <title>Characteristics and mechanism of a salt-tolerant marine origin heterotrophic nitrifying- aerobic denitrifying bacteria Marinobacter xestospongiae HN1.</title>
        <authorList>
            <person name="Qi R."/>
        </authorList>
    </citation>
    <scope>NUCLEOTIDE SEQUENCE [LARGE SCALE GENOMIC DNA]</scope>
    <source>
        <strain evidence="2 3">HN1</strain>
    </source>
</reference>
<evidence type="ECO:0000256" key="1">
    <source>
        <dbReference type="SAM" id="SignalP"/>
    </source>
</evidence>
<feature type="chain" id="PRO_5047179922" description="ABC-type amino acid transport substrate-binding protein" evidence="1">
    <location>
        <begin position="21"/>
        <end position="309"/>
    </location>
</feature>
<evidence type="ECO:0008006" key="4">
    <source>
        <dbReference type="Google" id="ProtNLM"/>
    </source>
</evidence>
<gene>
    <name evidence="2" type="ORF">RYS15_05455</name>
</gene>
<dbReference type="Proteomes" id="UP001269819">
    <property type="component" value="Unassembled WGS sequence"/>
</dbReference>
<organism evidence="2 3">
    <name type="scientific">Marinobacter xestospongiae</name>
    <dbReference type="NCBI Taxonomy" id="994319"/>
    <lineage>
        <taxon>Bacteria</taxon>
        <taxon>Pseudomonadati</taxon>
        <taxon>Pseudomonadota</taxon>
        <taxon>Gammaproteobacteria</taxon>
        <taxon>Pseudomonadales</taxon>
        <taxon>Marinobacteraceae</taxon>
        <taxon>Marinobacter</taxon>
    </lineage>
</organism>
<dbReference type="EMBL" id="JAWIIJ010000003">
    <property type="protein sequence ID" value="MDV2078118.1"/>
    <property type="molecule type" value="Genomic_DNA"/>
</dbReference>
<accession>A0ABU3VV12</accession>
<dbReference type="SUPFAM" id="SSF53850">
    <property type="entry name" value="Periplasmic binding protein-like II"/>
    <property type="match status" value="1"/>
</dbReference>
<feature type="signal peptide" evidence="1">
    <location>
        <begin position="1"/>
        <end position="20"/>
    </location>
</feature>
<proteinExistence type="predicted"/>
<protein>
    <recommendedName>
        <fullName evidence="4">ABC-type amino acid transport substrate-binding protein</fullName>
    </recommendedName>
</protein>
<keyword evidence="3" id="KW-1185">Reference proteome</keyword>
<evidence type="ECO:0000313" key="3">
    <source>
        <dbReference type="Proteomes" id="UP001269819"/>
    </source>
</evidence>
<keyword evidence="1" id="KW-0732">Signal</keyword>